<dbReference type="EMBL" id="JBHLUK010000056">
    <property type="protein sequence ID" value="MFC0423630.1"/>
    <property type="molecule type" value="Genomic_DNA"/>
</dbReference>
<dbReference type="PANTHER" id="PTHR30126:SF78">
    <property type="entry name" value="HTH LYSR-TYPE DOMAIN-CONTAINING PROTEIN"/>
    <property type="match status" value="1"/>
</dbReference>
<comment type="similarity">
    <text evidence="1">Belongs to the LysR transcriptional regulatory family.</text>
</comment>
<feature type="domain" description="HTH lysR-type" evidence="5">
    <location>
        <begin position="4"/>
        <end position="61"/>
    </location>
</feature>
<dbReference type="InterPro" id="IPR036390">
    <property type="entry name" value="WH_DNA-bd_sf"/>
</dbReference>
<name>A0ABV6K5R5_9LACO</name>
<comment type="caution">
    <text evidence="6">The sequence shown here is derived from an EMBL/GenBank/DDBJ whole genome shotgun (WGS) entry which is preliminary data.</text>
</comment>
<organism evidence="6 7">
    <name type="scientific">Lactiplantibacillus plajomi</name>
    <dbReference type="NCBI Taxonomy" id="1457217"/>
    <lineage>
        <taxon>Bacteria</taxon>
        <taxon>Bacillati</taxon>
        <taxon>Bacillota</taxon>
        <taxon>Bacilli</taxon>
        <taxon>Lactobacillales</taxon>
        <taxon>Lactobacillaceae</taxon>
        <taxon>Lactiplantibacillus</taxon>
    </lineage>
</organism>
<evidence type="ECO:0000256" key="1">
    <source>
        <dbReference type="ARBA" id="ARBA00009437"/>
    </source>
</evidence>
<reference evidence="6 7" key="1">
    <citation type="submission" date="2024-09" db="EMBL/GenBank/DDBJ databases">
        <authorList>
            <person name="Sun Q."/>
            <person name="Mori K."/>
        </authorList>
    </citation>
    <scope>NUCLEOTIDE SEQUENCE [LARGE SCALE GENOMIC DNA]</scope>
    <source>
        <strain evidence="6 7">TBRC 4575</strain>
    </source>
</reference>
<evidence type="ECO:0000313" key="7">
    <source>
        <dbReference type="Proteomes" id="UP001589855"/>
    </source>
</evidence>
<dbReference type="PANTHER" id="PTHR30126">
    <property type="entry name" value="HTH-TYPE TRANSCRIPTIONAL REGULATOR"/>
    <property type="match status" value="1"/>
</dbReference>
<dbReference type="PRINTS" id="PR00039">
    <property type="entry name" value="HTHLYSR"/>
</dbReference>
<evidence type="ECO:0000256" key="4">
    <source>
        <dbReference type="ARBA" id="ARBA00023163"/>
    </source>
</evidence>
<dbReference type="RefSeq" id="WP_137645871.1">
    <property type="nucleotide sequence ID" value="NZ_BAABRM010000028.1"/>
</dbReference>
<dbReference type="Gene3D" id="3.40.190.290">
    <property type="match status" value="1"/>
</dbReference>
<dbReference type="InterPro" id="IPR000847">
    <property type="entry name" value="LysR_HTH_N"/>
</dbReference>
<proteinExistence type="inferred from homology"/>
<keyword evidence="3" id="KW-0238">DNA-binding</keyword>
<keyword evidence="2" id="KW-0805">Transcription regulation</keyword>
<evidence type="ECO:0000313" key="6">
    <source>
        <dbReference type="EMBL" id="MFC0423630.1"/>
    </source>
</evidence>
<dbReference type="Gene3D" id="1.10.10.10">
    <property type="entry name" value="Winged helix-like DNA-binding domain superfamily/Winged helix DNA-binding domain"/>
    <property type="match status" value="1"/>
</dbReference>
<dbReference type="InterPro" id="IPR036388">
    <property type="entry name" value="WH-like_DNA-bd_sf"/>
</dbReference>
<gene>
    <name evidence="6" type="ORF">ACFFGS_05785</name>
</gene>
<evidence type="ECO:0000256" key="3">
    <source>
        <dbReference type="ARBA" id="ARBA00023125"/>
    </source>
</evidence>
<dbReference type="Proteomes" id="UP001589855">
    <property type="component" value="Unassembled WGS sequence"/>
</dbReference>
<dbReference type="Pfam" id="PF03466">
    <property type="entry name" value="LysR_substrate"/>
    <property type="match status" value="1"/>
</dbReference>
<protein>
    <submittedName>
        <fullName evidence="6">LysR family transcriptional regulator</fullName>
    </submittedName>
</protein>
<dbReference type="SUPFAM" id="SSF46785">
    <property type="entry name" value="Winged helix' DNA-binding domain"/>
    <property type="match status" value="1"/>
</dbReference>
<evidence type="ECO:0000256" key="2">
    <source>
        <dbReference type="ARBA" id="ARBA00023015"/>
    </source>
</evidence>
<sequence length="291" mass="32783">MIPIDPKEIELLLALERTHSITRAAELLFVNQSSLSKRLQQLERRLQTKLVIRSNQGVRLSPAGTLAVKTAKQIEHLTTELRETLSQGDLPLQGTLNLGCSINYAQYGLPDLLVALRQQYPQIHLNITIDYSRSIFQQLQIGNLDLGIVRGEFAGPLDKRLIASESIDLVCATENDRHRLNELSYIQRKTDYHFQDQMNRWLTDNQLPAINHQTITVDSLSSCVAFVAHGLGWALVPEIALHHFKGYRERLTLAGQPFTRQTYLMTRPALKGTPLVDAFHSILPPSPIDPG</sequence>
<dbReference type="Pfam" id="PF00126">
    <property type="entry name" value="HTH_1"/>
    <property type="match status" value="1"/>
</dbReference>
<dbReference type="CDD" id="cd05466">
    <property type="entry name" value="PBP2_LTTR_substrate"/>
    <property type="match status" value="1"/>
</dbReference>
<dbReference type="PROSITE" id="PS50931">
    <property type="entry name" value="HTH_LYSR"/>
    <property type="match status" value="1"/>
</dbReference>
<accession>A0ABV6K5R5</accession>
<keyword evidence="7" id="KW-1185">Reference proteome</keyword>
<evidence type="ECO:0000259" key="5">
    <source>
        <dbReference type="PROSITE" id="PS50931"/>
    </source>
</evidence>
<dbReference type="InterPro" id="IPR005119">
    <property type="entry name" value="LysR_subst-bd"/>
</dbReference>
<keyword evidence="4" id="KW-0804">Transcription</keyword>
<dbReference type="SUPFAM" id="SSF53850">
    <property type="entry name" value="Periplasmic binding protein-like II"/>
    <property type="match status" value="1"/>
</dbReference>